<feature type="non-terminal residue" evidence="5">
    <location>
        <position position="1"/>
    </location>
</feature>
<dbReference type="InterPro" id="IPR036388">
    <property type="entry name" value="WH-like_DNA-bd_sf"/>
</dbReference>
<dbReference type="GO" id="GO:0003677">
    <property type="term" value="F:DNA binding"/>
    <property type="evidence" value="ECO:0007669"/>
    <property type="project" value="UniProtKB-KW"/>
</dbReference>
<comment type="caution">
    <text evidence="5">The sequence shown here is derived from an EMBL/GenBank/DDBJ whole genome shotgun (WGS) entry which is preliminary data.</text>
</comment>
<dbReference type="PROSITE" id="PS00622">
    <property type="entry name" value="HTH_LUXR_1"/>
    <property type="match status" value="1"/>
</dbReference>
<reference evidence="5 6" key="1">
    <citation type="submission" date="2019-04" db="EMBL/GenBank/DDBJ databases">
        <title>Herbidospora sp. NEAU-GS14.nov., a novel actinomycete isolated from soil.</title>
        <authorList>
            <person name="Han L."/>
        </authorList>
    </citation>
    <scope>NUCLEOTIDE SEQUENCE [LARGE SCALE GENOMIC DNA]</scope>
    <source>
        <strain evidence="5 6">NEAU-GS14</strain>
    </source>
</reference>
<dbReference type="PRINTS" id="PR00038">
    <property type="entry name" value="HTHLUXR"/>
</dbReference>
<keyword evidence="1" id="KW-0805">Transcription regulation</keyword>
<dbReference type="PROSITE" id="PS50043">
    <property type="entry name" value="HTH_LUXR_2"/>
    <property type="match status" value="1"/>
</dbReference>
<dbReference type="SUPFAM" id="SSF46894">
    <property type="entry name" value="C-terminal effector domain of the bipartite response regulators"/>
    <property type="match status" value="1"/>
</dbReference>
<evidence type="ECO:0000256" key="2">
    <source>
        <dbReference type="ARBA" id="ARBA00023125"/>
    </source>
</evidence>
<dbReference type="InterPro" id="IPR016032">
    <property type="entry name" value="Sig_transdc_resp-reg_C-effctor"/>
</dbReference>
<dbReference type="InterPro" id="IPR000792">
    <property type="entry name" value="Tscrpt_reg_LuxR_C"/>
</dbReference>
<evidence type="ECO:0000313" key="5">
    <source>
        <dbReference type="EMBL" id="TKK83835.1"/>
    </source>
</evidence>
<protein>
    <submittedName>
        <fullName evidence="5">Helix-turn-helix transcriptional regulator</fullName>
    </submittedName>
</protein>
<keyword evidence="2" id="KW-0238">DNA-binding</keyword>
<dbReference type="EMBL" id="SZQA01000041">
    <property type="protein sequence ID" value="TKK83835.1"/>
    <property type="molecule type" value="Genomic_DNA"/>
</dbReference>
<keyword evidence="6" id="KW-1185">Reference proteome</keyword>
<proteinExistence type="predicted"/>
<keyword evidence="3" id="KW-0804">Transcription</keyword>
<dbReference type="GO" id="GO:0006355">
    <property type="term" value="P:regulation of DNA-templated transcription"/>
    <property type="evidence" value="ECO:0007669"/>
    <property type="project" value="InterPro"/>
</dbReference>
<dbReference type="SMART" id="SM00421">
    <property type="entry name" value="HTH_LUXR"/>
    <property type="match status" value="1"/>
</dbReference>
<dbReference type="RefSeq" id="WP_137250894.1">
    <property type="nucleotide sequence ID" value="NZ_SZQA01000041.1"/>
</dbReference>
<evidence type="ECO:0000313" key="6">
    <source>
        <dbReference type="Proteomes" id="UP000308705"/>
    </source>
</evidence>
<dbReference type="AlphaFoldDB" id="A0A4U3M4S4"/>
<name>A0A4U3M4S4_9ACTN</name>
<gene>
    <name evidence="5" type="ORF">FDA94_32510</name>
</gene>
<dbReference type="Proteomes" id="UP000308705">
    <property type="component" value="Unassembled WGS sequence"/>
</dbReference>
<dbReference type="PANTHER" id="PTHR44688">
    <property type="entry name" value="DNA-BINDING TRANSCRIPTIONAL ACTIVATOR DEVR_DOSR"/>
    <property type="match status" value="1"/>
</dbReference>
<dbReference type="CDD" id="cd06170">
    <property type="entry name" value="LuxR_C_like"/>
    <property type="match status" value="1"/>
</dbReference>
<feature type="domain" description="HTH luxR-type" evidence="4">
    <location>
        <begin position="24"/>
        <end position="89"/>
    </location>
</feature>
<dbReference type="Pfam" id="PF00196">
    <property type="entry name" value="GerE"/>
    <property type="match status" value="1"/>
</dbReference>
<evidence type="ECO:0000259" key="4">
    <source>
        <dbReference type="PROSITE" id="PS50043"/>
    </source>
</evidence>
<dbReference type="OrthoDB" id="483at2"/>
<sequence length="89" mass="9217">GARGMAAAAVREQRRAGKRVAAARAAGAHGLTGRELEIARLVAEGCSNQQIAARLHISVRTVETHLTRAFEKLGVTSRGGMTAALGQLG</sequence>
<accession>A0A4U3M4S4</accession>
<evidence type="ECO:0000256" key="3">
    <source>
        <dbReference type="ARBA" id="ARBA00023163"/>
    </source>
</evidence>
<evidence type="ECO:0000256" key="1">
    <source>
        <dbReference type="ARBA" id="ARBA00023015"/>
    </source>
</evidence>
<organism evidence="5 6">
    <name type="scientific">Herbidospora galbida</name>
    <dbReference type="NCBI Taxonomy" id="2575442"/>
    <lineage>
        <taxon>Bacteria</taxon>
        <taxon>Bacillati</taxon>
        <taxon>Actinomycetota</taxon>
        <taxon>Actinomycetes</taxon>
        <taxon>Streptosporangiales</taxon>
        <taxon>Streptosporangiaceae</taxon>
        <taxon>Herbidospora</taxon>
    </lineage>
</organism>
<dbReference type="PANTHER" id="PTHR44688:SF16">
    <property type="entry name" value="DNA-BINDING TRANSCRIPTIONAL ACTIVATOR DEVR_DOSR"/>
    <property type="match status" value="1"/>
</dbReference>
<dbReference type="Gene3D" id="1.10.10.10">
    <property type="entry name" value="Winged helix-like DNA-binding domain superfamily/Winged helix DNA-binding domain"/>
    <property type="match status" value="1"/>
</dbReference>